<proteinExistence type="predicted"/>
<protein>
    <submittedName>
        <fullName evidence="1">Uncharacterized protein</fullName>
    </submittedName>
</protein>
<gene>
    <name evidence="1" type="ORF">CEXT_340571</name>
</gene>
<dbReference type="Proteomes" id="UP001054945">
    <property type="component" value="Unassembled WGS sequence"/>
</dbReference>
<evidence type="ECO:0000313" key="1">
    <source>
        <dbReference type="EMBL" id="GIX77494.1"/>
    </source>
</evidence>
<reference evidence="1 2" key="1">
    <citation type="submission" date="2021-06" db="EMBL/GenBank/DDBJ databases">
        <title>Caerostris extrusa draft genome.</title>
        <authorList>
            <person name="Kono N."/>
            <person name="Arakawa K."/>
        </authorList>
    </citation>
    <scope>NUCLEOTIDE SEQUENCE [LARGE SCALE GENOMIC DNA]</scope>
</reference>
<sequence>MFSTLQLAELISNLNEDTMVLGSELLSGLTLDLDWKSHFQTSWKNLRIAKSIVYVPRVSQSVITSAA</sequence>
<evidence type="ECO:0000313" key="2">
    <source>
        <dbReference type="Proteomes" id="UP001054945"/>
    </source>
</evidence>
<organism evidence="1 2">
    <name type="scientific">Caerostris extrusa</name>
    <name type="common">Bark spider</name>
    <name type="synonym">Caerostris bankana</name>
    <dbReference type="NCBI Taxonomy" id="172846"/>
    <lineage>
        <taxon>Eukaryota</taxon>
        <taxon>Metazoa</taxon>
        <taxon>Ecdysozoa</taxon>
        <taxon>Arthropoda</taxon>
        <taxon>Chelicerata</taxon>
        <taxon>Arachnida</taxon>
        <taxon>Araneae</taxon>
        <taxon>Araneomorphae</taxon>
        <taxon>Entelegynae</taxon>
        <taxon>Araneoidea</taxon>
        <taxon>Araneidae</taxon>
        <taxon>Caerostris</taxon>
    </lineage>
</organism>
<accession>A0AAV4MZY4</accession>
<dbReference type="AlphaFoldDB" id="A0AAV4MZY4"/>
<keyword evidence="2" id="KW-1185">Reference proteome</keyword>
<dbReference type="EMBL" id="BPLR01002759">
    <property type="protein sequence ID" value="GIX77494.1"/>
    <property type="molecule type" value="Genomic_DNA"/>
</dbReference>
<comment type="caution">
    <text evidence="1">The sequence shown here is derived from an EMBL/GenBank/DDBJ whole genome shotgun (WGS) entry which is preliminary data.</text>
</comment>
<name>A0AAV4MZY4_CAEEX</name>